<dbReference type="EMBL" id="MWQN01000001">
    <property type="protein sequence ID" value="OPC79935.1"/>
    <property type="molecule type" value="Genomic_DNA"/>
</dbReference>
<accession>A0A1T3NT58</accession>
<keyword evidence="2" id="KW-1185">Reference proteome</keyword>
<dbReference type="Proteomes" id="UP000190037">
    <property type="component" value="Unassembled WGS sequence"/>
</dbReference>
<gene>
    <name evidence="1" type="ORF">B4N89_02330</name>
</gene>
<name>A0A1T3NT58_9ACTN</name>
<comment type="caution">
    <text evidence="1">The sequence shown here is derived from an EMBL/GenBank/DDBJ whole genome shotgun (WGS) entry which is preliminary data.</text>
</comment>
<evidence type="ECO:0000313" key="2">
    <source>
        <dbReference type="Proteomes" id="UP000190037"/>
    </source>
</evidence>
<dbReference type="AlphaFoldDB" id="A0A1T3NT58"/>
<reference evidence="1 2" key="1">
    <citation type="submission" date="2017-03" db="EMBL/GenBank/DDBJ databases">
        <title>Draft genome sequence of Streptomyces scabrisporus NF3, endophyte isolated from Amphipterygium adstringens.</title>
        <authorList>
            <person name="Vazquez M."/>
            <person name="Ceapa C.D."/>
            <person name="Rodriguez Luna D."/>
            <person name="Sanchez Esquivel S."/>
        </authorList>
    </citation>
    <scope>NUCLEOTIDE SEQUENCE [LARGE SCALE GENOMIC DNA]</scope>
    <source>
        <strain evidence="1 2">NF3</strain>
    </source>
</reference>
<organism evidence="1 2">
    <name type="scientific">Embleya scabrispora</name>
    <dbReference type="NCBI Taxonomy" id="159449"/>
    <lineage>
        <taxon>Bacteria</taxon>
        <taxon>Bacillati</taxon>
        <taxon>Actinomycetota</taxon>
        <taxon>Actinomycetes</taxon>
        <taxon>Kitasatosporales</taxon>
        <taxon>Streptomycetaceae</taxon>
        <taxon>Embleya</taxon>
    </lineage>
</organism>
<protein>
    <submittedName>
        <fullName evidence="1">Uncharacterized protein</fullName>
    </submittedName>
</protein>
<proteinExistence type="predicted"/>
<dbReference type="STRING" id="159449.B4N89_02330"/>
<dbReference type="OrthoDB" id="4218563at2"/>
<evidence type="ECO:0000313" key="1">
    <source>
        <dbReference type="EMBL" id="OPC79935.1"/>
    </source>
</evidence>
<sequence>MSTPTDGARITALGRTIPLTDGSTAHVRYSLRSMAHLEARYGSLAQMQEVFDQIQQASASMDRPMIAPIIDILGAGLLDDGFVPHARERVTVVRRTSPDGAIEQRDEREVVEVTYVRQRDRRELASLLDMHTFEAVAMLMSEALSEAMPAPAVAAGGAQPSPLASTLNLPSSPGANFTTSGSSPLADLIASSGC</sequence>
<dbReference type="RefSeq" id="WP_078974202.1">
    <property type="nucleotide sequence ID" value="NZ_MWQN01000001.1"/>
</dbReference>